<dbReference type="InterPro" id="IPR046595">
    <property type="entry name" value="DUF6653"/>
</dbReference>
<name>A0A0M9ARD2_9EURY</name>
<dbReference type="EMBL" id="LIST01000004">
    <property type="protein sequence ID" value="KOX96165.1"/>
    <property type="molecule type" value="Genomic_DNA"/>
</dbReference>
<dbReference type="Proteomes" id="UP000037747">
    <property type="component" value="Unassembled WGS sequence"/>
</dbReference>
<proteinExistence type="predicted"/>
<dbReference type="OrthoDB" id="333419at2157"/>
<dbReference type="STRING" id="1765655.AMR74_11565"/>
<reference evidence="1 2" key="1">
    <citation type="submission" date="2015-08" db="EMBL/GenBank/DDBJ databases">
        <title>Genomes of Isolates from Cabo Rojo, PR.</title>
        <authorList>
            <person name="Sanchez-Nieves R.L."/>
            <person name="Montalvo-Rodriguez R."/>
        </authorList>
    </citation>
    <scope>NUCLEOTIDE SEQUENCE [LARGE SCALE GENOMIC DNA]</scope>
    <source>
        <strain evidence="1 2">5</strain>
    </source>
</reference>
<dbReference type="RefSeq" id="WP_053772210.1">
    <property type="nucleotide sequence ID" value="NZ_LIST01000004.1"/>
</dbReference>
<dbReference type="Pfam" id="PF20358">
    <property type="entry name" value="DUF6653"/>
    <property type="match status" value="1"/>
</dbReference>
<evidence type="ECO:0000313" key="1">
    <source>
        <dbReference type="EMBL" id="KOX96165.1"/>
    </source>
</evidence>
<organism evidence="1 2">
    <name type="scientific">Halorubrum tropicale</name>
    <dbReference type="NCBI Taxonomy" id="1765655"/>
    <lineage>
        <taxon>Archaea</taxon>
        <taxon>Methanobacteriati</taxon>
        <taxon>Methanobacteriota</taxon>
        <taxon>Stenosarchaea group</taxon>
        <taxon>Halobacteria</taxon>
        <taxon>Halobacteriales</taxon>
        <taxon>Haloferacaceae</taxon>
        <taxon>Halorubrum</taxon>
    </lineage>
</organism>
<comment type="caution">
    <text evidence="1">The sequence shown here is derived from an EMBL/GenBank/DDBJ whole genome shotgun (WGS) entry which is preliminary data.</text>
</comment>
<dbReference type="PATRIC" id="fig|1705389.3.peg.3854"/>
<gene>
    <name evidence="1" type="ORF">AMR74_11565</name>
</gene>
<accession>A0A0M9ARD2</accession>
<sequence length="150" mass="17518">MAPTLPDDFEERFWRRHSNPKSGWSRTVLLPALLFAVYHRKWRLAGAALLFTVANPILFPPPDDDDAWMTRVVLAERWWTREQKAGVFDITYPNWLNLLNVPVSVYAFVAAYRRRPFRAGLAGALSMALKLWYVGALVRRYDARDRPEER</sequence>
<dbReference type="AlphaFoldDB" id="A0A0M9ARD2"/>
<keyword evidence="2" id="KW-1185">Reference proteome</keyword>
<evidence type="ECO:0000313" key="2">
    <source>
        <dbReference type="Proteomes" id="UP000037747"/>
    </source>
</evidence>
<protein>
    <submittedName>
        <fullName evidence="1">Uncharacterized protein</fullName>
    </submittedName>
</protein>